<dbReference type="EMBL" id="SNYS01000011">
    <property type="protein sequence ID" value="TDQ67551.1"/>
    <property type="molecule type" value="Genomic_DNA"/>
</dbReference>
<protein>
    <submittedName>
        <fullName evidence="1">Uncharacterized protein (TIGR00266 family)</fullName>
    </submittedName>
</protein>
<reference evidence="1 2" key="1">
    <citation type="submission" date="2019-03" db="EMBL/GenBank/DDBJ databases">
        <title>Genomic Encyclopedia of Type Strains, Phase IV (KMG-IV): sequencing the most valuable type-strain genomes for metagenomic binning, comparative biology and taxonomic classification.</title>
        <authorList>
            <person name="Goeker M."/>
        </authorList>
    </citation>
    <scope>NUCLEOTIDE SEQUENCE [LARGE SCALE GENOMIC DNA]</scope>
    <source>
        <strain evidence="1 2">DSM 13328</strain>
    </source>
</reference>
<dbReference type="InterPro" id="IPR002838">
    <property type="entry name" value="AIM24"/>
</dbReference>
<name>A0A484F366_9EURY</name>
<dbReference type="NCBIfam" id="TIGR00266">
    <property type="entry name" value="TIGR00266 family protein"/>
    <property type="match status" value="1"/>
</dbReference>
<evidence type="ECO:0000313" key="2">
    <source>
        <dbReference type="Proteomes" id="UP000294855"/>
    </source>
</evidence>
<dbReference type="InterPro" id="IPR016031">
    <property type="entry name" value="Trp_RNA-bd_attenuator-like_dom"/>
</dbReference>
<dbReference type="InterPro" id="IPR036983">
    <property type="entry name" value="AIM24_sf"/>
</dbReference>
<dbReference type="Proteomes" id="UP000294855">
    <property type="component" value="Unassembled WGS sequence"/>
</dbReference>
<evidence type="ECO:0000313" key="1">
    <source>
        <dbReference type="EMBL" id="TDQ67551.1"/>
    </source>
</evidence>
<dbReference type="RefSeq" id="WP_133517966.1">
    <property type="nucleotide sequence ID" value="NZ_JAHDUW010000007.1"/>
</dbReference>
<dbReference type="Gene3D" id="3.60.160.10">
    <property type="entry name" value="Mitochondrial biogenesis AIM24"/>
    <property type="match status" value="1"/>
</dbReference>
<sequence>MRYEVKGTPFPVVTCYLERGEAMITERGAMSWMTDRMKMETNTRGGFMKGLGRMFSGESFFLNTYTAEGDNQFITFGSSFPGRILDFNLSGGRTIIAQKDALLAMEKTVEMDVHFKKRIGAGFFGGEGFVMQRFSGNGFVFLEIDGDVVEYDLKAGERLLIDQGHLAAMEDTVQFDITTVSGAKNVLFGGEGLFLGTLTGPGKVWIQTMPMASLVDIILSRIPPSRN</sequence>
<dbReference type="PANTHER" id="PTHR43657:SF1">
    <property type="entry name" value="ALTERED INHERITANCE OF MITOCHONDRIA PROTEIN 24, MITOCHONDRIAL"/>
    <property type="match status" value="1"/>
</dbReference>
<accession>A0A484F366</accession>
<dbReference type="AlphaFoldDB" id="A0A484F366"/>
<gene>
    <name evidence="1" type="ORF">C7391_1521</name>
</gene>
<dbReference type="SUPFAM" id="SSF51219">
    <property type="entry name" value="TRAP-like"/>
    <property type="match status" value="1"/>
</dbReference>
<dbReference type="Pfam" id="PF01987">
    <property type="entry name" value="AIM24"/>
    <property type="match status" value="1"/>
</dbReference>
<comment type="caution">
    <text evidence="1">The sequence shown here is derived from an EMBL/GenBank/DDBJ whole genome shotgun (WGS) entry which is preliminary data.</text>
</comment>
<dbReference type="PANTHER" id="PTHR43657">
    <property type="entry name" value="TRYPTOPHAN RNA-BINDING ATTENUATOR PROTEIN-LIKE PROTEIN"/>
    <property type="match status" value="1"/>
</dbReference>
<dbReference type="OrthoDB" id="7592at2157"/>
<keyword evidence="2" id="KW-1185">Reference proteome</keyword>
<organism evidence="1 2">
    <name type="scientific">Methanimicrococcus blatticola</name>
    <dbReference type="NCBI Taxonomy" id="91560"/>
    <lineage>
        <taxon>Archaea</taxon>
        <taxon>Methanobacteriati</taxon>
        <taxon>Methanobacteriota</taxon>
        <taxon>Stenosarchaea group</taxon>
        <taxon>Methanomicrobia</taxon>
        <taxon>Methanosarcinales</taxon>
        <taxon>Methanosarcinaceae</taxon>
        <taxon>Methanimicrococcus</taxon>
    </lineage>
</organism>
<proteinExistence type="predicted"/>